<proteinExistence type="predicted"/>
<accession>A0A6I8VTR0</accession>
<dbReference type="AlphaFoldDB" id="A0A6I8VTR0"/>
<dbReference type="RefSeq" id="XP_033234034.1">
    <property type="nucleotide sequence ID" value="XM_033378143.1"/>
</dbReference>
<reference evidence="2" key="2">
    <citation type="submission" date="2025-08" db="UniProtKB">
        <authorList>
            <consortium name="RefSeq"/>
        </authorList>
    </citation>
    <scope>IDENTIFICATION</scope>
    <source>
        <strain evidence="2">MV-25-SWS-2005</strain>
        <tissue evidence="2">Whole body</tissue>
    </source>
</reference>
<gene>
    <name evidence="2" type="primary">LOC26532480</name>
</gene>
<protein>
    <submittedName>
        <fullName evidence="2">Uncharacterized protein isoform X2</fullName>
    </submittedName>
</protein>
<dbReference type="Proteomes" id="UP000001819">
    <property type="component" value="Chromosome 3"/>
</dbReference>
<sequence>MFVPREYKDFYSGSFNCETTVRQTFRESLCQQPKAIEGVEASKQHFRDKGRRRFQYANLRWFHIHFVGVASYKDCSYFLLWNSCLSRF</sequence>
<name>A0A6I8VTR0_DROPS</name>
<evidence type="ECO:0000313" key="2">
    <source>
        <dbReference type="RefSeq" id="XP_033234034.1"/>
    </source>
</evidence>
<keyword evidence="1" id="KW-1185">Reference proteome</keyword>
<organism evidence="1 2">
    <name type="scientific">Drosophila pseudoobscura pseudoobscura</name>
    <name type="common">Fruit fly</name>
    <dbReference type="NCBI Taxonomy" id="46245"/>
    <lineage>
        <taxon>Eukaryota</taxon>
        <taxon>Metazoa</taxon>
        <taxon>Ecdysozoa</taxon>
        <taxon>Arthropoda</taxon>
        <taxon>Hexapoda</taxon>
        <taxon>Insecta</taxon>
        <taxon>Pterygota</taxon>
        <taxon>Neoptera</taxon>
        <taxon>Endopterygota</taxon>
        <taxon>Diptera</taxon>
        <taxon>Brachycera</taxon>
        <taxon>Muscomorpha</taxon>
        <taxon>Ephydroidea</taxon>
        <taxon>Drosophilidae</taxon>
        <taxon>Drosophila</taxon>
        <taxon>Sophophora</taxon>
    </lineage>
</organism>
<dbReference type="InParanoid" id="A0A6I8VTR0"/>
<reference evidence="1" key="1">
    <citation type="submission" date="2024-06" db="UniProtKB">
        <authorList>
            <consortium name="RefSeq"/>
        </authorList>
    </citation>
    <scope>NUCLEOTIDE SEQUENCE [LARGE SCALE GENOMIC DNA]</scope>
    <source>
        <strain evidence="1">MV2-25</strain>
    </source>
</reference>
<evidence type="ECO:0000313" key="1">
    <source>
        <dbReference type="Proteomes" id="UP000001819"/>
    </source>
</evidence>